<gene>
    <name evidence="3" type="primary">dndC</name>
    <name evidence="3" type="ORF">PU634_11910</name>
</gene>
<keyword evidence="4" id="KW-1185">Reference proteome</keyword>
<keyword evidence="1" id="KW-0175">Coiled coil</keyword>
<dbReference type="REBASE" id="754380">
    <property type="entry name" value="M.Ope1DndCP"/>
</dbReference>
<dbReference type="Gene3D" id="3.40.50.620">
    <property type="entry name" value="HUPs"/>
    <property type="match status" value="1"/>
</dbReference>
<evidence type="ECO:0000256" key="1">
    <source>
        <dbReference type="SAM" id="Coils"/>
    </source>
</evidence>
<sequence length="544" mass="62681">MSTLQMVHDLDDYEDFINLESFAGRPLADYVAEVQRTYCADKRPWVIGYSGGKDSSAVVTLVYLALLGLPPEQRTKQVFIVSSDTLVETPVVVDLIIRTMNQIEAGAKRDGLPITSHPVIPKTNETFWVNLLGKGYPAPTRSFRWCTERMKINPVSDFIKDKVSQYEEVIVVLGSRSSESASRAQVIAKHKIDGTRLARHTTLANAFIYTPIDTWNVEDVWKLLRGAFKYAPDDIEEWETPWAGNNRPLWTLYMDSSDQGECPLVIDDSTPSCGNSRFGCWTCTVVTKDRAMESLIKNGEDWMLPLLKFRDELAKTTDPNQKSTYRNFKRRTGKVSYQYAKEGEDITDERKFVPGPYWLEYRQKWLRQLLSMEKELNEKGHEIKLITEKELHAIRQQWLKDPNEPDWNDSLPQIYRDVYGQDLNWVIDDQSRFDASDAELLAQLSFHYDVKPEMVMKLIELEISLEGLSKRQGVFEKIGSILKQDWGTLEEIQQKQASLQKRNERDIHQETIESIEIEMKKVQAQLAAADQLSTLLDEVKHNDN</sequence>
<dbReference type="Proteomes" id="UP001223802">
    <property type="component" value="Chromosome"/>
</dbReference>
<dbReference type="PANTHER" id="PTHR43196:SF2">
    <property type="entry name" value="PHOSPHOADENOSINE PHOSPHOSULFATE REDUCTASE"/>
    <property type="match status" value="1"/>
</dbReference>
<dbReference type="NCBIfam" id="NF005316">
    <property type="entry name" value="PRK06850.1"/>
    <property type="match status" value="1"/>
</dbReference>
<dbReference type="AlphaFoldDB" id="A0AA50Q991"/>
<dbReference type="PANTHER" id="PTHR43196">
    <property type="entry name" value="SULFATE ADENYLYLTRANSFERASE SUBUNIT 2"/>
    <property type="match status" value="1"/>
</dbReference>
<evidence type="ECO:0000313" key="3">
    <source>
        <dbReference type="EMBL" id="WMC09818.1"/>
    </source>
</evidence>
<dbReference type="SUPFAM" id="SSF52402">
    <property type="entry name" value="Adenine nucleotide alpha hydrolases-like"/>
    <property type="match status" value="1"/>
</dbReference>
<dbReference type="InterPro" id="IPR017598">
    <property type="entry name" value="SulphurTrfase_DndC"/>
</dbReference>
<name>A0AA50Q991_9GAMM</name>
<feature type="domain" description="Phosphoadenosine phosphosulphate reductase" evidence="2">
    <location>
        <begin position="46"/>
        <end position="225"/>
    </location>
</feature>
<dbReference type="InterPro" id="IPR050128">
    <property type="entry name" value="Sulfate_adenylyltrnsfr_sub2"/>
</dbReference>
<dbReference type="KEGG" id="ope:PU634_11910"/>
<evidence type="ECO:0000259" key="2">
    <source>
        <dbReference type="Pfam" id="PF01507"/>
    </source>
</evidence>
<dbReference type="EMBL" id="CP118224">
    <property type="protein sequence ID" value="WMC09818.1"/>
    <property type="molecule type" value="Genomic_DNA"/>
</dbReference>
<organism evidence="3 4">
    <name type="scientific">Oceanimonas pelagia</name>
    <dbReference type="NCBI Taxonomy" id="3028314"/>
    <lineage>
        <taxon>Bacteria</taxon>
        <taxon>Pseudomonadati</taxon>
        <taxon>Pseudomonadota</taxon>
        <taxon>Gammaproteobacteria</taxon>
        <taxon>Aeromonadales</taxon>
        <taxon>Aeromonadaceae</taxon>
        <taxon>Oceanimonas</taxon>
    </lineage>
</organism>
<evidence type="ECO:0000313" key="4">
    <source>
        <dbReference type="Proteomes" id="UP001223802"/>
    </source>
</evidence>
<dbReference type="GO" id="GO:0003824">
    <property type="term" value="F:catalytic activity"/>
    <property type="evidence" value="ECO:0007669"/>
    <property type="project" value="InterPro"/>
</dbReference>
<dbReference type="RefSeq" id="WP_306761035.1">
    <property type="nucleotide sequence ID" value="NZ_CP118224.1"/>
</dbReference>
<dbReference type="NCBIfam" id="TIGR03183">
    <property type="entry name" value="DNA_S_dndC"/>
    <property type="match status" value="1"/>
</dbReference>
<accession>A0AA50Q991</accession>
<proteinExistence type="predicted"/>
<dbReference type="InterPro" id="IPR002500">
    <property type="entry name" value="PAPS_reduct_dom"/>
</dbReference>
<dbReference type="InterPro" id="IPR014729">
    <property type="entry name" value="Rossmann-like_a/b/a_fold"/>
</dbReference>
<reference evidence="3 4" key="1">
    <citation type="submission" date="2023-02" db="EMBL/GenBank/DDBJ databases">
        <title>Complete genome sequence of a novel bacterium Oceanimonas sp. NTOU-MSR1 isolated from marine coast sediment.</title>
        <authorList>
            <person name="Yang H.-T."/>
            <person name="Chen Y.-L."/>
            <person name="Ho Y.-N."/>
        </authorList>
    </citation>
    <scope>NUCLEOTIDE SEQUENCE [LARGE SCALE GENOMIC DNA]</scope>
    <source>
        <strain evidence="3 4">NTOU-MSR1</strain>
    </source>
</reference>
<feature type="coiled-coil region" evidence="1">
    <location>
        <begin position="489"/>
        <end position="532"/>
    </location>
</feature>
<protein>
    <submittedName>
        <fullName evidence="3">DNA phosphorothioation system sulfurtransferase DndC</fullName>
    </submittedName>
</protein>
<dbReference type="Pfam" id="PF01507">
    <property type="entry name" value="PAPS_reduct"/>
    <property type="match status" value="1"/>
</dbReference>